<dbReference type="Proteomes" id="UP000807504">
    <property type="component" value="Unassembled WGS sequence"/>
</dbReference>
<reference evidence="1" key="2">
    <citation type="submission" date="2020-06" db="EMBL/GenBank/DDBJ databases">
        <authorList>
            <person name="Sheffer M."/>
        </authorList>
    </citation>
    <scope>NUCLEOTIDE SEQUENCE</scope>
</reference>
<accession>A0A8T0FTR7</accession>
<evidence type="ECO:0000313" key="2">
    <source>
        <dbReference type="Proteomes" id="UP000807504"/>
    </source>
</evidence>
<reference evidence="1" key="1">
    <citation type="journal article" date="2020" name="bioRxiv">
        <title>Chromosome-level reference genome of the European wasp spider Argiope bruennichi: a resource for studies on range expansion and evolutionary adaptation.</title>
        <authorList>
            <person name="Sheffer M.M."/>
            <person name="Hoppe A."/>
            <person name="Krehenwinkel H."/>
            <person name="Uhl G."/>
            <person name="Kuss A.W."/>
            <person name="Jensen L."/>
            <person name="Jensen C."/>
            <person name="Gillespie R.G."/>
            <person name="Hoff K.J."/>
            <person name="Prost S."/>
        </authorList>
    </citation>
    <scope>NUCLEOTIDE SEQUENCE</scope>
</reference>
<protein>
    <submittedName>
        <fullName evidence="1">Uncharacterized protein</fullName>
    </submittedName>
</protein>
<proteinExistence type="predicted"/>
<comment type="caution">
    <text evidence="1">The sequence shown here is derived from an EMBL/GenBank/DDBJ whole genome shotgun (WGS) entry which is preliminary data.</text>
</comment>
<name>A0A8T0FTR7_ARGBR</name>
<keyword evidence="2" id="KW-1185">Reference proteome</keyword>
<gene>
    <name evidence="1" type="ORF">HNY73_002075</name>
</gene>
<evidence type="ECO:0000313" key="1">
    <source>
        <dbReference type="EMBL" id="KAF8794052.1"/>
    </source>
</evidence>
<organism evidence="1 2">
    <name type="scientific">Argiope bruennichi</name>
    <name type="common">Wasp spider</name>
    <name type="synonym">Aranea bruennichi</name>
    <dbReference type="NCBI Taxonomy" id="94029"/>
    <lineage>
        <taxon>Eukaryota</taxon>
        <taxon>Metazoa</taxon>
        <taxon>Ecdysozoa</taxon>
        <taxon>Arthropoda</taxon>
        <taxon>Chelicerata</taxon>
        <taxon>Arachnida</taxon>
        <taxon>Araneae</taxon>
        <taxon>Araneomorphae</taxon>
        <taxon>Entelegynae</taxon>
        <taxon>Araneoidea</taxon>
        <taxon>Araneidae</taxon>
        <taxon>Argiope</taxon>
    </lineage>
</organism>
<sequence length="80" mass="9000">MMSAGKVDNTLDSTDVVNGPKCAGKIYSPRVNSHFETMPTDDIFNRESDDDIRTFVVQDTIEYVPSNNNEETISVIEKQE</sequence>
<dbReference type="EMBL" id="JABXBU010000002">
    <property type="protein sequence ID" value="KAF8794052.1"/>
    <property type="molecule type" value="Genomic_DNA"/>
</dbReference>
<dbReference type="AlphaFoldDB" id="A0A8T0FTR7"/>